<dbReference type="AlphaFoldDB" id="A0A2H0N393"/>
<organism evidence="1 2">
    <name type="scientific">Candidatus Magasanikbacteria bacterium CG11_big_fil_rev_8_21_14_0_20_43_7</name>
    <dbReference type="NCBI Taxonomy" id="1974654"/>
    <lineage>
        <taxon>Bacteria</taxon>
        <taxon>Candidatus Magasanikiibacteriota</taxon>
    </lineage>
</organism>
<name>A0A2H0N393_9BACT</name>
<accession>A0A2H0N393</accession>
<gene>
    <name evidence="1" type="ORF">COV60_00740</name>
</gene>
<proteinExistence type="predicted"/>
<dbReference type="Proteomes" id="UP000229782">
    <property type="component" value="Unassembled WGS sequence"/>
</dbReference>
<evidence type="ECO:0000313" key="1">
    <source>
        <dbReference type="EMBL" id="PIR03360.1"/>
    </source>
</evidence>
<sequence length="253" mass="28177">LLLLGVVSLTIIFSGSILFLRAQAYATQQHVAYQELVMAIENKQAAADARRIYNDESGSFALLKEAEQMLTQLPQKSSGEKETYERLYTLIDTALLDLRNITVVQPTLLADLNTNNEGVHTTKLVRIDDALIAFGPDDNRLYVVDKDTHALSVQSHDSLAKLISGNTPKENDVLVFIGQNNELYIYNKDTTALSKTSISFPSEHANVSAPFVYNLRLYLVDKATNQILRHSKTQNGYDKGTPWLDESVTVDLS</sequence>
<dbReference type="EMBL" id="PCWM01000015">
    <property type="protein sequence ID" value="PIR03360.1"/>
    <property type="molecule type" value="Genomic_DNA"/>
</dbReference>
<feature type="non-terminal residue" evidence="1">
    <location>
        <position position="1"/>
    </location>
</feature>
<feature type="non-terminal residue" evidence="1">
    <location>
        <position position="253"/>
    </location>
</feature>
<comment type="caution">
    <text evidence="1">The sequence shown here is derived from an EMBL/GenBank/DDBJ whole genome shotgun (WGS) entry which is preliminary data.</text>
</comment>
<reference evidence="1 2" key="1">
    <citation type="submission" date="2017-09" db="EMBL/GenBank/DDBJ databases">
        <title>Depth-based differentiation of microbial function through sediment-hosted aquifers and enrichment of novel symbionts in the deep terrestrial subsurface.</title>
        <authorList>
            <person name="Probst A.J."/>
            <person name="Ladd B."/>
            <person name="Jarett J.K."/>
            <person name="Geller-Mcgrath D.E."/>
            <person name="Sieber C.M."/>
            <person name="Emerson J.B."/>
            <person name="Anantharaman K."/>
            <person name="Thomas B.C."/>
            <person name="Malmstrom R."/>
            <person name="Stieglmeier M."/>
            <person name="Klingl A."/>
            <person name="Woyke T."/>
            <person name="Ryan C.M."/>
            <person name="Banfield J.F."/>
        </authorList>
    </citation>
    <scope>NUCLEOTIDE SEQUENCE [LARGE SCALE GENOMIC DNA]</scope>
    <source>
        <strain evidence="1">CG11_big_fil_rev_8_21_14_0_20_43_7</strain>
    </source>
</reference>
<evidence type="ECO:0000313" key="2">
    <source>
        <dbReference type="Proteomes" id="UP000229782"/>
    </source>
</evidence>
<protein>
    <submittedName>
        <fullName evidence="1">Uncharacterized protein</fullName>
    </submittedName>
</protein>
<dbReference type="SUPFAM" id="SSF63825">
    <property type="entry name" value="YWTD domain"/>
    <property type="match status" value="1"/>
</dbReference>